<dbReference type="EMBL" id="APRJ01000014">
    <property type="protein sequence ID" value="ENW85379.1"/>
    <property type="molecule type" value="Genomic_DNA"/>
</dbReference>
<dbReference type="Proteomes" id="UP000023774">
    <property type="component" value="Unassembled WGS sequence"/>
</dbReference>
<dbReference type="PATRIC" id="fig|1217709.3.peg.2621"/>
<organism evidence="1 2">
    <name type="scientific">Acinetobacter pseudolwoffii</name>
    <dbReference type="NCBI Taxonomy" id="2053287"/>
    <lineage>
        <taxon>Bacteria</taxon>
        <taxon>Pseudomonadati</taxon>
        <taxon>Pseudomonadota</taxon>
        <taxon>Gammaproteobacteria</taxon>
        <taxon>Moraxellales</taxon>
        <taxon>Moraxellaceae</taxon>
        <taxon>Acinetobacter</taxon>
    </lineage>
</organism>
<protein>
    <submittedName>
        <fullName evidence="1">Uncharacterized protein</fullName>
    </submittedName>
</protein>
<evidence type="ECO:0000313" key="2">
    <source>
        <dbReference type="Proteomes" id="UP000023774"/>
    </source>
</evidence>
<proteinExistence type="predicted"/>
<evidence type="ECO:0000313" key="1">
    <source>
        <dbReference type="EMBL" id="ENW85379.1"/>
    </source>
</evidence>
<reference evidence="1 2" key="1">
    <citation type="submission" date="2013-02" db="EMBL/GenBank/DDBJ databases">
        <title>The Genome Sequence of Acinetobacter sp. NIPH 713.</title>
        <authorList>
            <consortium name="The Broad Institute Genome Sequencing Platform"/>
            <consortium name="The Broad Institute Genome Sequencing Center for Infectious Disease"/>
            <person name="Cerqueira G."/>
            <person name="Feldgarden M."/>
            <person name="Courvalin P."/>
            <person name="Perichon B."/>
            <person name="Grillot-Courvalin C."/>
            <person name="Clermont D."/>
            <person name="Rocha E."/>
            <person name="Yoon E.-J."/>
            <person name="Nemec A."/>
            <person name="Walker B."/>
            <person name="Young S.K."/>
            <person name="Zeng Q."/>
            <person name="Gargeya S."/>
            <person name="Fitzgerald M."/>
            <person name="Haas B."/>
            <person name="Abouelleil A."/>
            <person name="Alvarado L."/>
            <person name="Arachchi H.M."/>
            <person name="Berlin A.M."/>
            <person name="Chapman S.B."/>
            <person name="Dewar J."/>
            <person name="Goldberg J."/>
            <person name="Griggs A."/>
            <person name="Gujja S."/>
            <person name="Hansen M."/>
            <person name="Howarth C."/>
            <person name="Imamovic A."/>
            <person name="Larimer J."/>
            <person name="McCowan C."/>
            <person name="Murphy C."/>
            <person name="Neiman D."/>
            <person name="Pearson M."/>
            <person name="Priest M."/>
            <person name="Roberts A."/>
            <person name="Saif S."/>
            <person name="Shea T."/>
            <person name="Sisk P."/>
            <person name="Sykes S."/>
            <person name="Wortman J."/>
            <person name="Nusbaum C."/>
            <person name="Birren B."/>
        </authorList>
    </citation>
    <scope>NUCLEOTIDE SEQUENCE [LARGE SCALE GENOMIC DNA]</scope>
    <source>
        <strain evidence="1 2">NIPH 713</strain>
    </source>
</reference>
<dbReference type="HOGENOM" id="CLU_3245862_0_0_6"/>
<accession>N9M4T9</accession>
<comment type="caution">
    <text evidence="1">The sequence shown here is derived from an EMBL/GenBank/DDBJ whole genome shotgun (WGS) entry which is preliminary data.</text>
</comment>
<keyword evidence="2" id="KW-1185">Reference proteome</keyword>
<sequence>MILRFFKLQTSNFKLQTSNFKLQTSNEIYGIQKTEVEDKFIF</sequence>
<name>N9M4T9_9GAMM</name>
<dbReference type="AlphaFoldDB" id="N9M4T9"/>
<gene>
    <name evidence="1" type="ORF">F906_02703</name>
</gene>